<evidence type="ECO:0000256" key="11">
    <source>
        <dbReference type="RuleBase" id="RU003357"/>
    </source>
</evidence>
<dbReference type="EMBL" id="QOVI01000003">
    <property type="protein sequence ID" value="RXG15644.1"/>
    <property type="molecule type" value="Genomic_DNA"/>
</dbReference>
<evidence type="ECO:0000256" key="3">
    <source>
        <dbReference type="ARBA" id="ARBA00022452"/>
    </source>
</evidence>
<keyword evidence="8 14" id="KW-0675">Receptor</keyword>
<dbReference type="GO" id="GO:0044718">
    <property type="term" value="P:siderophore transmembrane transport"/>
    <property type="evidence" value="ECO:0007669"/>
    <property type="project" value="TreeGrafter"/>
</dbReference>
<keyword evidence="4 10" id="KW-0812">Transmembrane</keyword>
<evidence type="ECO:0000256" key="1">
    <source>
        <dbReference type="ARBA" id="ARBA00004571"/>
    </source>
</evidence>
<dbReference type="PANTHER" id="PTHR30069:SF29">
    <property type="entry name" value="HEMOGLOBIN AND HEMOGLOBIN-HAPTOGLOBIN-BINDING PROTEIN 1-RELATED"/>
    <property type="match status" value="1"/>
</dbReference>
<dbReference type="Gene3D" id="2.40.170.20">
    <property type="entry name" value="TonB-dependent receptor, beta-barrel domain"/>
    <property type="match status" value="1"/>
</dbReference>
<evidence type="ECO:0000259" key="12">
    <source>
        <dbReference type="Pfam" id="PF00593"/>
    </source>
</evidence>
<dbReference type="PROSITE" id="PS52016">
    <property type="entry name" value="TONB_DEPENDENT_REC_3"/>
    <property type="match status" value="1"/>
</dbReference>
<evidence type="ECO:0000313" key="14">
    <source>
        <dbReference type="EMBL" id="RXG15644.1"/>
    </source>
</evidence>
<dbReference type="Proteomes" id="UP000289821">
    <property type="component" value="Unassembled WGS sequence"/>
</dbReference>
<gene>
    <name evidence="14" type="ORF">DSM04_103533</name>
</gene>
<feature type="domain" description="TonB-dependent receptor plug" evidence="13">
    <location>
        <begin position="63"/>
        <end position="144"/>
    </location>
</feature>
<dbReference type="Gene3D" id="2.170.130.10">
    <property type="entry name" value="TonB-dependent receptor, plug domain"/>
    <property type="match status" value="1"/>
</dbReference>
<dbReference type="OrthoDB" id="9762903at2"/>
<dbReference type="AlphaFoldDB" id="A0A4Q0NVN3"/>
<evidence type="ECO:0000256" key="4">
    <source>
        <dbReference type="ARBA" id="ARBA00022692"/>
    </source>
</evidence>
<name>A0A4Q0NVN3_9FLAO</name>
<keyword evidence="9 10" id="KW-0998">Cell outer membrane</keyword>
<evidence type="ECO:0000256" key="8">
    <source>
        <dbReference type="ARBA" id="ARBA00023170"/>
    </source>
</evidence>
<dbReference type="InterPro" id="IPR039426">
    <property type="entry name" value="TonB-dep_rcpt-like"/>
</dbReference>
<dbReference type="Pfam" id="PF07715">
    <property type="entry name" value="Plug"/>
    <property type="match status" value="1"/>
</dbReference>
<keyword evidence="3 10" id="KW-1134">Transmembrane beta strand</keyword>
<reference evidence="14 15" key="1">
    <citation type="submission" date="2018-07" db="EMBL/GenBank/DDBJ databases">
        <title>Leeuwenhoekiella genomics.</title>
        <authorList>
            <person name="Tahon G."/>
            <person name="Willems A."/>
        </authorList>
    </citation>
    <scope>NUCLEOTIDE SEQUENCE [LARGE SCALE GENOMIC DNA]</scope>
    <source>
        <strain evidence="14 15">R-50232</strain>
    </source>
</reference>
<evidence type="ECO:0000256" key="6">
    <source>
        <dbReference type="ARBA" id="ARBA00023077"/>
    </source>
</evidence>
<comment type="caution">
    <text evidence="14">The sequence shown here is derived from an EMBL/GenBank/DDBJ whole genome shotgun (WGS) entry which is preliminary data.</text>
</comment>
<protein>
    <submittedName>
        <fullName evidence="14">Iron complex outermembrane receptor protein</fullName>
    </submittedName>
</protein>
<evidence type="ECO:0000256" key="9">
    <source>
        <dbReference type="ARBA" id="ARBA00023237"/>
    </source>
</evidence>
<dbReference type="GO" id="GO:0015344">
    <property type="term" value="F:siderophore uptake transmembrane transporter activity"/>
    <property type="evidence" value="ECO:0007669"/>
    <property type="project" value="TreeGrafter"/>
</dbReference>
<dbReference type="GO" id="GO:0009279">
    <property type="term" value="C:cell outer membrane"/>
    <property type="evidence" value="ECO:0007669"/>
    <property type="project" value="UniProtKB-SubCell"/>
</dbReference>
<keyword evidence="5" id="KW-0732">Signal</keyword>
<keyword evidence="7 10" id="KW-0472">Membrane</keyword>
<proteinExistence type="inferred from homology"/>
<accession>A0A4Q0NVN3</accession>
<evidence type="ECO:0000256" key="10">
    <source>
        <dbReference type="PROSITE-ProRule" id="PRU01360"/>
    </source>
</evidence>
<dbReference type="Pfam" id="PF00593">
    <property type="entry name" value="TonB_dep_Rec_b-barrel"/>
    <property type="match status" value="1"/>
</dbReference>
<comment type="subcellular location">
    <subcellularLocation>
        <location evidence="1 10">Cell outer membrane</location>
        <topology evidence="1 10">Multi-pass membrane protein</topology>
    </subcellularLocation>
</comment>
<evidence type="ECO:0000256" key="2">
    <source>
        <dbReference type="ARBA" id="ARBA00022448"/>
    </source>
</evidence>
<evidence type="ECO:0000256" key="5">
    <source>
        <dbReference type="ARBA" id="ARBA00022729"/>
    </source>
</evidence>
<feature type="domain" description="TonB-dependent receptor-like beta-barrel" evidence="12">
    <location>
        <begin position="165"/>
        <end position="585"/>
    </location>
</feature>
<dbReference type="InterPro" id="IPR037066">
    <property type="entry name" value="Plug_dom_sf"/>
</dbReference>
<dbReference type="RefSeq" id="WP_128761202.1">
    <property type="nucleotide sequence ID" value="NZ_QOVI01000003.1"/>
</dbReference>
<dbReference type="SUPFAM" id="SSF56935">
    <property type="entry name" value="Porins"/>
    <property type="match status" value="1"/>
</dbReference>
<keyword evidence="2 10" id="KW-0813">Transport</keyword>
<comment type="similarity">
    <text evidence="10 11">Belongs to the TonB-dependent receptor family.</text>
</comment>
<dbReference type="PANTHER" id="PTHR30069">
    <property type="entry name" value="TONB-DEPENDENT OUTER MEMBRANE RECEPTOR"/>
    <property type="match status" value="1"/>
</dbReference>
<evidence type="ECO:0000313" key="15">
    <source>
        <dbReference type="Proteomes" id="UP000289821"/>
    </source>
</evidence>
<dbReference type="InterPro" id="IPR000531">
    <property type="entry name" value="Beta-barrel_TonB"/>
</dbReference>
<organism evidence="14 15">
    <name type="scientific">Leeuwenhoekiella aestuarii</name>
    <dbReference type="NCBI Taxonomy" id="2249426"/>
    <lineage>
        <taxon>Bacteria</taxon>
        <taxon>Pseudomonadati</taxon>
        <taxon>Bacteroidota</taxon>
        <taxon>Flavobacteriia</taxon>
        <taxon>Flavobacteriales</taxon>
        <taxon>Flavobacteriaceae</taxon>
        <taxon>Leeuwenhoekiella</taxon>
    </lineage>
</organism>
<sequence length="612" mass="69605">MNFRFNYIFVGILLCTGFLYSQERTVTPLDSVYLTDSKLKEYSTGRDVLTLSDSILYQNRALLTNTLNYNTPIYFKENGLGMVSSPSFRGTTASQTAVLWNGININSQFNGQLDFNTINTGAYNEISVRGGGGSVVYGTGAIGGSVHLNTTLSFEKLHEHNLFLQYGSYNTRDARYNFKLGTDQWSLNLALSRNSSDNDYDYPNGGKNLNGQFENTALNVGLGFKINNKNSIRIFSELFDGERHFSLIRASETATKYQDLNSKNLLEWESSFGDFISVTRVAYLDEHYKYFGNLNYDSFTFGRAKTVIAKYDLSYSVTDNLTLNTVLTNTNTTGEGSSLGENDRNVFAAAFLMKHQWASDFKYELGFRKEVTANYESPFLFSVGAIKDFSDFFSLNVNASRNFRIPTYNDLYWSSAGNPDLLPEKSLQGQLGAVFNYRSLRLNITGYYNAITDMIRWLPGSDGVWRPVNEDEVQIYGLESGLNWSEIFKNKHRFSLNATYAYTVSENVETGYQLIYVPFHKATAGLNYNYKRLHTNLQFLYLGAVFTRSDNNSLYNLDAYTVGNFSMGYRFGKSKEIELGGRINNFLDAEYQSVENRWMPGRNYTMYLNFKL</sequence>
<dbReference type="InterPro" id="IPR012910">
    <property type="entry name" value="Plug_dom"/>
</dbReference>
<evidence type="ECO:0000256" key="7">
    <source>
        <dbReference type="ARBA" id="ARBA00023136"/>
    </source>
</evidence>
<evidence type="ECO:0000259" key="13">
    <source>
        <dbReference type="Pfam" id="PF07715"/>
    </source>
</evidence>
<keyword evidence="15" id="KW-1185">Reference proteome</keyword>
<keyword evidence="6 11" id="KW-0798">TonB box</keyword>
<dbReference type="InterPro" id="IPR036942">
    <property type="entry name" value="Beta-barrel_TonB_sf"/>
</dbReference>